<keyword evidence="3" id="KW-1185">Reference proteome</keyword>
<reference evidence="2 3" key="2">
    <citation type="journal article" date="2016" name="Genome Announc.">
        <title>Complete Genome Sequence of Sphingopyxis macrogoltabida Strain 203N (NBRC 111659), a Polyethylene Glycol Degrader.</title>
        <authorList>
            <person name="Ohtsubo Y."/>
            <person name="Nonoyama S."/>
            <person name="Nagata Y."/>
            <person name="Numata M."/>
            <person name="Tsuchikane K."/>
            <person name="Hosoyama A."/>
            <person name="Yamazoe A."/>
            <person name="Tsuda M."/>
            <person name="Fujita N."/>
            <person name="Kawai F."/>
        </authorList>
    </citation>
    <scope>NUCLEOTIDE SEQUENCE [LARGE SCALE GENOMIC DNA]</scope>
    <source>
        <strain evidence="2 3">203N</strain>
    </source>
</reference>
<evidence type="ECO:0000313" key="2">
    <source>
        <dbReference type="EMBL" id="AMU91913.1"/>
    </source>
</evidence>
<dbReference type="Proteomes" id="UP000076088">
    <property type="component" value="Chromosome"/>
</dbReference>
<dbReference type="NCBIfam" id="TIGR01764">
    <property type="entry name" value="excise"/>
    <property type="match status" value="1"/>
</dbReference>
<sequence length="57" mass="6151">MDELAYSINRTAKALGVGRSTVYKLIKTGQVDALKIGTRTLITTASIARLTEGRPET</sequence>
<feature type="domain" description="Helix-turn-helix" evidence="1">
    <location>
        <begin position="6"/>
        <end position="54"/>
    </location>
</feature>
<dbReference type="RefSeq" id="WP_054731861.1">
    <property type="nucleotide sequence ID" value="NZ_CP009429.1"/>
</dbReference>
<dbReference type="GO" id="GO:0003677">
    <property type="term" value="F:DNA binding"/>
    <property type="evidence" value="ECO:0007669"/>
    <property type="project" value="InterPro"/>
</dbReference>
<evidence type="ECO:0000313" key="3">
    <source>
        <dbReference type="Proteomes" id="UP000076088"/>
    </source>
</evidence>
<organism evidence="2 3">
    <name type="scientific">Sphingopyxis macrogoltabida</name>
    <name type="common">Sphingomonas macrogoltabidus</name>
    <dbReference type="NCBI Taxonomy" id="33050"/>
    <lineage>
        <taxon>Bacteria</taxon>
        <taxon>Pseudomonadati</taxon>
        <taxon>Pseudomonadota</taxon>
        <taxon>Alphaproteobacteria</taxon>
        <taxon>Sphingomonadales</taxon>
        <taxon>Sphingomonadaceae</taxon>
        <taxon>Sphingopyxis</taxon>
    </lineage>
</organism>
<reference evidence="3" key="1">
    <citation type="submission" date="2015-11" db="EMBL/GenBank/DDBJ databases">
        <title>Complete genome sequence of a polyethylene-glycol degrader Sphingopyxis macrogoltabida 203N (NBRC 111659).</title>
        <authorList>
            <person name="Yoshiyuki O."/>
            <person name="Shouta N."/>
            <person name="Nagata Y."/>
            <person name="Numata M."/>
            <person name="Tsuchikane K."/>
            <person name="Hosoyama A."/>
            <person name="Yamazoe A."/>
            <person name="Tsuda M."/>
            <person name="Fujita N."/>
            <person name="Kawai F."/>
        </authorList>
    </citation>
    <scope>NUCLEOTIDE SEQUENCE [LARGE SCALE GENOMIC DNA]</scope>
    <source>
        <strain evidence="3">203N</strain>
    </source>
</reference>
<dbReference type="AlphaFoldDB" id="A0AAC9FGU3"/>
<gene>
    <name evidence="2" type="ORF">ATM17_23150</name>
</gene>
<dbReference type="EMBL" id="CP013344">
    <property type="protein sequence ID" value="AMU91913.1"/>
    <property type="molecule type" value="Genomic_DNA"/>
</dbReference>
<dbReference type="InterPro" id="IPR041657">
    <property type="entry name" value="HTH_17"/>
</dbReference>
<dbReference type="InterPro" id="IPR010093">
    <property type="entry name" value="SinI_DNA-bd"/>
</dbReference>
<evidence type="ECO:0000259" key="1">
    <source>
        <dbReference type="Pfam" id="PF12728"/>
    </source>
</evidence>
<protein>
    <submittedName>
        <fullName evidence="2">Excisionase</fullName>
    </submittedName>
</protein>
<proteinExistence type="predicted"/>
<dbReference type="Pfam" id="PF12728">
    <property type="entry name" value="HTH_17"/>
    <property type="match status" value="1"/>
</dbReference>
<accession>A0AAC9FGU3</accession>
<dbReference type="KEGG" id="smaz:LH19_22590"/>
<name>A0AAC9FGU3_SPHMC</name>